<dbReference type="VEuPathDB" id="MicrosporidiaDB:CWI36_3372p0010"/>
<dbReference type="EMBL" id="PITI01003372">
    <property type="protein sequence ID" value="TBT96788.1"/>
    <property type="molecule type" value="Genomic_DNA"/>
</dbReference>
<gene>
    <name evidence="1" type="ORF">CWI36_3372p0010</name>
</gene>
<protein>
    <recommendedName>
        <fullName evidence="3">Reverse transcriptase domain-containing protein</fullName>
    </recommendedName>
</protein>
<dbReference type="Proteomes" id="UP000291404">
    <property type="component" value="Unassembled WGS sequence"/>
</dbReference>
<proteinExistence type="predicted"/>
<name>A0A4Q9KQ86_9MICR</name>
<reference evidence="1 2" key="1">
    <citation type="submission" date="2017-12" db="EMBL/GenBank/DDBJ databases">
        <authorList>
            <person name="Pombert J.-F."/>
            <person name="Haag K.L."/>
            <person name="Ebert D."/>
        </authorList>
    </citation>
    <scope>NUCLEOTIDE SEQUENCE [LARGE SCALE GENOMIC DNA]</scope>
    <source>
        <strain evidence="1">BE-OM-2</strain>
    </source>
</reference>
<sequence>MFLLLMLTTQTDTISNSTNKLLFIDNHKLLAKDGQIFEEMKEKVKKFMRNIGLEINEKK</sequence>
<evidence type="ECO:0000313" key="2">
    <source>
        <dbReference type="Proteomes" id="UP000291404"/>
    </source>
</evidence>
<dbReference type="AlphaFoldDB" id="A0A4Q9KQ86"/>
<organism evidence="1 2">
    <name type="scientific">Hamiltosporidium magnivora</name>
    <dbReference type="NCBI Taxonomy" id="148818"/>
    <lineage>
        <taxon>Eukaryota</taxon>
        <taxon>Fungi</taxon>
        <taxon>Fungi incertae sedis</taxon>
        <taxon>Microsporidia</taxon>
        <taxon>Dubosqiidae</taxon>
        <taxon>Hamiltosporidium</taxon>
    </lineage>
</organism>
<accession>A0A4Q9KQ86</accession>
<evidence type="ECO:0008006" key="3">
    <source>
        <dbReference type="Google" id="ProtNLM"/>
    </source>
</evidence>
<comment type="caution">
    <text evidence="1">The sequence shown here is derived from an EMBL/GenBank/DDBJ whole genome shotgun (WGS) entry which is preliminary data.</text>
</comment>
<keyword evidence="2" id="KW-1185">Reference proteome</keyword>
<evidence type="ECO:0000313" key="1">
    <source>
        <dbReference type="EMBL" id="TBT96788.1"/>
    </source>
</evidence>